<evidence type="ECO:0000313" key="2">
    <source>
        <dbReference type="EMBL" id="QRM13746.1"/>
    </source>
</evidence>
<dbReference type="InterPro" id="IPR013106">
    <property type="entry name" value="Ig_V-set"/>
</dbReference>
<dbReference type="InterPro" id="IPR036179">
    <property type="entry name" value="Ig-like_dom_sf"/>
</dbReference>
<organismHost>
    <name type="scientific">Vertebrata</name>
    <name type="common">vertebrates</name>
    <dbReference type="NCBI Taxonomy" id="7742"/>
</organismHost>
<dbReference type="InterPro" id="IPR013783">
    <property type="entry name" value="Ig-like_fold"/>
</dbReference>
<dbReference type="Gene3D" id="2.60.40.10">
    <property type="entry name" value="Immunoglobulins"/>
    <property type="match status" value="1"/>
</dbReference>
<evidence type="ECO:0000259" key="1">
    <source>
        <dbReference type="PROSITE" id="PS50835"/>
    </source>
</evidence>
<feature type="domain" description="Ig-like" evidence="1">
    <location>
        <begin position="48"/>
        <end position="125"/>
    </location>
</feature>
<name>A0A891LY14_FOWPV</name>
<protein>
    <submittedName>
        <fullName evidence="2">V-type Ig domain protein</fullName>
    </submittedName>
</protein>
<organism evidence="2">
    <name type="scientific">Fowlpox virus</name>
    <name type="common">FPV</name>
    <dbReference type="NCBI Taxonomy" id="10261"/>
    <lineage>
        <taxon>Viruses</taxon>
        <taxon>Varidnaviria</taxon>
        <taxon>Bamfordvirae</taxon>
        <taxon>Nucleocytoviricota</taxon>
        <taxon>Pokkesviricetes</taxon>
        <taxon>Chitovirales</taxon>
        <taxon>Poxviridae</taxon>
        <taxon>Chordopoxvirinae</taxon>
        <taxon>Avipoxvirus</taxon>
        <taxon>Avipoxvirus fowlpox</taxon>
    </lineage>
</organism>
<dbReference type="Pfam" id="PF07686">
    <property type="entry name" value="V-set"/>
    <property type="match status" value="1"/>
</dbReference>
<dbReference type="InterPro" id="IPR007110">
    <property type="entry name" value="Ig-like_dom"/>
</dbReference>
<proteinExistence type="predicted"/>
<dbReference type="PROSITE" id="PS50835">
    <property type="entry name" value="IG_LIKE"/>
    <property type="match status" value="1"/>
</dbReference>
<dbReference type="SUPFAM" id="SSF48726">
    <property type="entry name" value="Immunoglobulin"/>
    <property type="match status" value="1"/>
</dbReference>
<accession>A0A891LY14</accession>
<dbReference type="EMBL" id="MW142017">
    <property type="protein sequence ID" value="QRM13746.1"/>
    <property type="molecule type" value="Genomic_DNA"/>
</dbReference>
<dbReference type="Proteomes" id="UP000627101">
    <property type="component" value="Segment"/>
</dbReference>
<sequence length="265" mass="30712">MIMKYTSSKFIFSLLKIHYNMKFIIILLSILQYVYSKDDYYDVVSHVGDSVILNCNDYPNTSNVDSVIWFKYSDPVNKYLSISIINGTQYYKNDHKIFTRTSVDLKLSSLTITSASIENHGCYGCKFKSGICNRERKTCLGILDSVYLSWISFMYTTRVRCYIVSAKKDLSINWMVNGVITEGMSFNEISYDDSYLSGCFMIELKIINSFSDKVISPICRVNFGSKGYKEYRINLTNTLPDTLYDKYSNPIRYYNPSNSRITKMK</sequence>
<reference evidence="2" key="1">
    <citation type="journal article" date="2021" name="Arch. Virol.">
        <title>Characterisation of an Australian fowlpox virus carrying a near-full-length provirus of reticuloendotheliosis virus.</title>
        <authorList>
            <person name="Sarker S."/>
            <person name="Athukorala A."/>
            <person name="Bowden T.R."/>
            <person name="Boyle D.B."/>
        </authorList>
    </citation>
    <scope>NUCLEOTIDE SEQUENCE</scope>
    <source>
        <strain evidence="2">FWPV-S</strain>
    </source>
</reference>